<dbReference type="Pfam" id="PF01547">
    <property type="entry name" value="SBP_bac_1"/>
    <property type="match status" value="1"/>
</dbReference>
<dbReference type="Proteomes" id="UP001500618">
    <property type="component" value="Unassembled WGS sequence"/>
</dbReference>
<dbReference type="SUPFAM" id="SSF53850">
    <property type="entry name" value="Periplasmic binding protein-like II"/>
    <property type="match status" value="1"/>
</dbReference>
<dbReference type="Gene3D" id="3.40.190.10">
    <property type="entry name" value="Periplasmic binding protein-like II"/>
    <property type="match status" value="2"/>
</dbReference>
<dbReference type="PANTHER" id="PTHR43649">
    <property type="entry name" value="ARABINOSE-BINDING PROTEIN-RELATED"/>
    <property type="match status" value="1"/>
</dbReference>
<feature type="region of interest" description="Disordered" evidence="4">
    <location>
        <begin position="33"/>
        <end position="59"/>
    </location>
</feature>
<dbReference type="CDD" id="cd14750">
    <property type="entry name" value="PBP2_TMBP"/>
    <property type="match status" value="1"/>
</dbReference>
<accession>A0ABN2I8N9</accession>
<evidence type="ECO:0000256" key="2">
    <source>
        <dbReference type="ARBA" id="ARBA00022448"/>
    </source>
</evidence>
<keyword evidence="2" id="KW-0813">Transport</keyword>
<evidence type="ECO:0000256" key="5">
    <source>
        <dbReference type="SAM" id="SignalP"/>
    </source>
</evidence>
<keyword evidence="7" id="KW-1185">Reference proteome</keyword>
<gene>
    <name evidence="6" type="ORF">GCM10009765_57470</name>
</gene>
<evidence type="ECO:0000313" key="7">
    <source>
        <dbReference type="Proteomes" id="UP001500618"/>
    </source>
</evidence>
<organism evidence="6 7">
    <name type="scientific">Fodinicola feengrottensis</name>
    <dbReference type="NCBI Taxonomy" id="435914"/>
    <lineage>
        <taxon>Bacteria</taxon>
        <taxon>Bacillati</taxon>
        <taxon>Actinomycetota</taxon>
        <taxon>Actinomycetes</taxon>
        <taxon>Mycobacteriales</taxon>
        <taxon>Fodinicola</taxon>
    </lineage>
</organism>
<protein>
    <submittedName>
        <fullName evidence="6">ABC transporter substrate-binding protein</fullName>
    </submittedName>
</protein>
<proteinExistence type="inferred from homology"/>
<dbReference type="InterPro" id="IPR006059">
    <property type="entry name" value="SBP"/>
</dbReference>
<comment type="caution">
    <text evidence="6">The sequence shown here is derived from an EMBL/GenBank/DDBJ whole genome shotgun (WGS) entry which is preliminary data.</text>
</comment>
<dbReference type="RefSeq" id="WP_163573682.1">
    <property type="nucleotide sequence ID" value="NZ_BAAANY010000023.1"/>
</dbReference>
<evidence type="ECO:0000256" key="3">
    <source>
        <dbReference type="ARBA" id="ARBA00022729"/>
    </source>
</evidence>
<keyword evidence="3 5" id="KW-0732">Signal</keyword>
<dbReference type="PROSITE" id="PS51257">
    <property type="entry name" value="PROKAR_LIPOPROTEIN"/>
    <property type="match status" value="1"/>
</dbReference>
<evidence type="ECO:0000256" key="4">
    <source>
        <dbReference type="SAM" id="MobiDB-lite"/>
    </source>
</evidence>
<evidence type="ECO:0000313" key="6">
    <source>
        <dbReference type="EMBL" id="GAA1700527.1"/>
    </source>
</evidence>
<dbReference type="EMBL" id="BAAANY010000023">
    <property type="protein sequence ID" value="GAA1700527.1"/>
    <property type="molecule type" value="Genomic_DNA"/>
</dbReference>
<feature type="signal peptide" evidence="5">
    <location>
        <begin position="1"/>
        <end position="28"/>
    </location>
</feature>
<evidence type="ECO:0000256" key="1">
    <source>
        <dbReference type="ARBA" id="ARBA00008520"/>
    </source>
</evidence>
<name>A0ABN2I8N9_9ACTN</name>
<feature type="chain" id="PRO_5045784051" evidence="5">
    <location>
        <begin position="29"/>
        <end position="433"/>
    </location>
</feature>
<reference evidence="6 7" key="1">
    <citation type="journal article" date="2019" name="Int. J. Syst. Evol. Microbiol.">
        <title>The Global Catalogue of Microorganisms (GCM) 10K type strain sequencing project: providing services to taxonomists for standard genome sequencing and annotation.</title>
        <authorList>
            <consortium name="The Broad Institute Genomics Platform"/>
            <consortium name="The Broad Institute Genome Sequencing Center for Infectious Disease"/>
            <person name="Wu L."/>
            <person name="Ma J."/>
        </authorList>
    </citation>
    <scope>NUCLEOTIDE SEQUENCE [LARGE SCALE GENOMIC DNA]</scope>
    <source>
        <strain evidence="6 7">JCM 14718</strain>
    </source>
</reference>
<dbReference type="InterPro" id="IPR050490">
    <property type="entry name" value="Bact_solute-bd_prot1"/>
</dbReference>
<dbReference type="PANTHER" id="PTHR43649:SF34">
    <property type="entry name" value="ABC TRANSPORTER PERIPLASMIC-BINDING PROTEIN YCJN-RELATED"/>
    <property type="match status" value="1"/>
</dbReference>
<comment type="similarity">
    <text evidence="1">Belongs to the bacterial solute-binding protein 1 family.</text>
</comment>
<sequence>MRRVRGISKAATLIAPALAAALILSACGGGGGGTSQNSDALTGTGPITLVQGKDTSGNRHNQIDAWNKMHPDQKVTLIELPEDADTQRQQMVQNFTAKTATFSVVDVDVVWVAEFAANQWIEQLPEAQIPTSSYLAPTLETAKYFNKLYAVPRASDGALLYYRKDLLTAAGVTNAPTTWADMTAACKKVQAKQPSIGCFTGQFSKYEGLTCNFSEAINSAGGTILNDQGKPDVNTPQAKAGVDFLVNGFKDGYIPKASLTYKEEESRRAFQDGNLVFERNWPYTYAKFGATDGSSKVNGKFAIAPLPGLNGPGVSTLGGHDLAISKFTKNKLTALNFIKFLTGQAEENNNLQATSEAPTWASLYDDPALVAKYPYLPVLKQSILKAKKRPAAVQYQDVSAAIQNAATDALTGAKTSDQALAELQTKLTQLLAK</sequence>